<proteinExistence type="inferred from homology"/>
<evidence type="ECO:0000259" key="14">
    <source>
        <dbReference type="Pfam" id="PF01370"/>
    </source>
</evidence>
<evidence type="ECO:0000256" key="12">
    <source>
        <dbReference type="ARBA" id="ARBA00048870"/>
    </source>
</evidence>
<evidence type="ECO:0000256" key="6">
    <source>
        <dbReference type="ARBA" id="ARBA00037100"/>
    </source>
</evidence>
<comment type="catalytic activity">
    <reaction evidence="13">
        <text>a (2R,3S,4S)-leucoanthocyanidin + NADP(+) = a (2R,3R)-dihydroflavonol + NADPH + H(+)</text>
        <dbReference type="Rhea" id="RHEA:54444"/>
        <dbReference type="ChEBI" id="CHEBI:15378"/>
        <dbReference type="ChEBI" id="CHEBI:57783"/>
        <dbReference type="ChEBI" id="CHEBI:58349"/>
        <dbReference type="ChEBI" id="CHEBI:138176"/>
        <dbReference type="ChEBI" id="CHEBI:138188"/>
        <dbReference type="EC" id="1.1.1.219"/>
    </reaction>
</comment>
<evidence type="ECO:0000256" key="7">
    <source>
        <dbReference type="ARBA" id="ARBA00039055"/>
    </source>
</evidence>
<dbReference type="InterPro" id="IPR050425">
    <property type="entry name" value="NAD(P)_dehydrat-like"/>
</dbReference>
<dbReference type="PANTHER" id="PTHR10366:SF563">
    <property type="entry name" value="CINNAMOYL-COA REDUCTASE 16"/>
    <property type="match status" value="1"/>
</dbReference>
<evidence type="ECO:0000256" key="5">
    <source>
        <dbReference type="ARBA" id="ARBA00023445"/>
    </source>
</evidence>
<dbReference type="Pfam" id="PF01370">
    <property type="entry name" value="Epimerase"/>
    <property type="match status" value="1"/>
</dbReference>
<dbReference type="SUPFAM" id="SSF51735">
    <property type="entry name" value="NAD(P)-binding Rossmann-fold domains"/>
    <property type="match status" value="1"/>
</dbReference>
<sequence>MKRKKDINYLTNLPGASEKLHIFNADLNEPHSFNAAIEGYTGVFHLAHPVDLIGKESEEVVTKRAVEGTIGILKACLNSKTVKRVVYTSSAATVMFNHKDQGMSDESTWTGLDFFRSLNSGYSYVIAKTKTERVAWEFAEEHGLDLVTVVPPLVLGPFICNNFPGTVFLALALILGKQEYYKALLHSKLVHIDDVASAHIFLLESPNAKGRYICSSDEITIHGLAAFLSAKYPNFQIPSADVLNKIEGHITPSLSSRKLLDSEFKFKYGLNEMYDGAIQSCREKGLF</sequence>
<dbReference type="GO" id="GO:0045552">
    <property type="term" value="F:dihydroflavanol 4-reductase activity"/>
    <property type="evidence" value="ECO:0007669"/>
    <property type="project" value="UniProtKB-EC"/>
</dbReference>
<gene>
    <name evidence="15" type="ORF">ILEXP_LOCUS57019</name>
</gene>
<keyword evidence="16" id="KW-1185">Reference proteome</keyword>
<evidence type="ECO:0000256" key="2">
    <source>
        <dbReference type="ARBA" id="ARBA00022857"/>
    </source>
</evidence>
<evidence type="ECO:0000313" key="16">
    <source>
        <dbReference type="Proteomes" id="UP001642360"/>
    </source>
</evidence>
<name>A0ABC8UZT7_9AQUA</name>
<keyword evidence="4" id="KW-0284">Flavonoid biosynthesis</keyword>
<dbReference type="EMBL" id="CAUOFW020009613">
    <property type="protein sequence ID" value="CAK9186524.1"/>
    <property type="molecule type" value="Genomic_DNA"/>
</dbReference>
<evidence type="ECO:0000256" key="13">
    <source>
        <dbReference type="ARBA" id="ARBA00049132"/>
    </source>
</evidence>
<dbReference type="EC" id="1.1.1.234" evidence="7"/>
<protein>
    <recommendedName>
        <fullName evidence="9">Dihydroflavonol 4-reductase</fullName>
        <ecNumber evidence="8">1.1.1.219</ecNumber>
        <ecNumber evidence="7">1.1.1.234</ecNumber>
    </recommendedName>
    <alternativeName>
        <fullName evidence="11">Dihydrokaempferol 4-reductase</fullName>
    </alternativeName>
    <alternativeName>
        <fullName evidence="10">Flavanone 4-reductase</fullName>
    </alternativeName>
</protein>
<comment type="function">
    <text evidence="6">Bifunctional enzyme involved in flavonoid metabolism.</text>
</comment>
<dbReference type="CDD" id="cd08958">
    <property type="entry name" value="FR_SDR_e"/>
    <property type="match status" value="1"/>
</dbReference>
<organism evidence="15 16">
    <name type="scientific">Ilex paraguariensis</name>
    <name type="common">yerba mate</name>
    <dbReference type="NCBI Taxonomy" id="185542"/>
    <lineage>
        <taxon>Eukaryota</taxon>
        <taxon>Viridiplantae</taxon>
        <taxon>Streptophyta</taxon>
        <taxon>Embryophyta</taxon>
        <taxon>Tracheophyta</taxon>
        <taxon>Spermatophyta</taxon>
        <taxon>Magnoliopsida</taxon>
        <taxon>eudicotyledons</taxon>
        <taxon>Gunneridae</taxon>
        <taxon>Pentapetalae</taxon>
        <taxon>asterids</taxon>
        <taxon>campanulids</taxon>
        <taxon>Aquifoliales</taxon>
        <taxon>Aquifoliaceae</taxon>
        <taxon>Ilex</taxon>
    </lineage>
</organism>
<comment type="pathway">
    <text evidence="1">Pigment biosynthesis; anthocyanin biosynthesis.</text>
</comment>
<evidence type="ECO:0000256" key="9">
    <source>
        <dbReference type="ARBA" id="ARBA00039963"/>
    </source>
</evidence>
<keyword evidence="3" id="KW-0560">Oxidoreductase</keyword>
<feature type="domain" description="NAD-dependent epimerase/dehydratase" evidence="14">
    <location>
        <begin position="16"/>
        <end position="209"/>
    </location>
</feature>
<reference evidence="15 16" key="1">
    <citation type="submission" date="2024-02" db="EMBL/GenBank/DDBJ databases">
        <authorList>
            <person name="Vignale AGUSTIN F."/>
            <person name="Sosa J E."/>
            <person name="Modenutti C."/>
        </authorList>
    </citation>
    <scope>NUCLEOTIDE SEQUENCE [LARGE SCALE GENOMIC DNA]</scope>
</reference>
<dbReference type="GO" id="GO:0047890">
    <property type="term" value="F:flavanone 4-reductase activity"/>
    <property type="evidence" value="ECO:0007669"/>
    <property type="project" value="UniProtKB-EC"/>
</dbReference>
<comment type="catalytic activity">
    <reaction evidence="12">
        <text>(2S)-flavan-4-ol + NADP(+) = (2S)-flavanone + NADPH + H(+)</text>
        <dbReference type="Rhea" id="RHEA:11228"/>
        <dbReference type="ChEBI" id="CHEBI:15378"/>
        <dbReference type="ChEBI" id="CHEBI:15605"/>
        <dbReference type="ChEBI" id="CHEBI:15606"/>
        <dbReference type="ChEBI" id="CHEBI:57783"/>
        <dbReference type="ChEBI" id="CHEBI:58349"/>
        <dbReference type="EC" id="1.1.1.234"/>
    </reaction>
</comment>
<evidence type="ECO:0000256" key="1">
    <source>
        <dbReference type="ARBA" id="ARBA00004935"/>
    </source>
</evidence>
<evidence type="ECO:0000256" key="3">
    <source>
        <dbReference type="ARBA" id="ARBA00023002"/>
    </source>
</evidence>
<dbReference type="InterPro" id="IPR036291">
    <property type="entry name" value="NAD(P)-bd_dom_sf"/>
</dbReference>
<dbReference type="EC" id="1.1.1.219" evidence="8"/>
<evidence type="ECO:0000256" key="10">
    <source>
        <dbReference type="ARBA" id="ARBA00042087"/>
    </source>
</evidence>
<comment type="similarity">
    <text evidence="5">Belongs to the NAD(P)-dependent epimerase/dehydratase family. Dihydroflavonol-4-reductase subfamily.</text>
</comment>
<dbReference type="InterPro" id="IPR001509">
    <property type="entry name" value="Epimerase_deHydtase"/>
</dbReference>
<dbReference type="Proteomes" id="UP001642360">
    <property type="component" value="Unassembled WGS sequence"/>
</dbReference>
<dbReference type="PANTHER" id="PTHR10366">
    <property type="entry name" value="NAD DEPENDENT EPIMERASE/DEHYDRATASE"/>
    <property type="match status" value="1"/>
</dbReference>
<comment type="caution">
    <text evidence="15">The sequence shown here is derived from an EMBL/GenBank/DDBJ whole genome shotgun (WGS) entry which is preliminary data.</text>
</comment>
<evidence type="ECO:0000256" key="4">
    <source>
        <dbReference type="ARBA" id="ARBA00023241"/>
    </source>
</evidence>
<accession>A0ABC8UZT7</accession>
<dbReference type="FunFam" id="3.40.50.720:FF:000085">
    <property type="entry name" value="Dihydroflavonol reductase"/>
    <property type="match status" value="1"/>
</dbReference>
<evidence type="ECO:0000256" key="8">
    <source>
        <dbReference type="ARBA" id="ARBA00039057"/>
    </source>
</evidence>
<evidence type="ECO:0000313" key="15">
    <source>
        <dbReference type="EMBL" id="CAK9186524.1"/>
    </source>
</evidence>
<dbReference type="AlphaFoldDB" id="A0ABC8UZT7"/>
<keyword evidence="2" id="KW-0521">NADP</keyword>
<evidence type="ECO:0000256" key="11">
    <source>
        <dbReference type="ARBA" id="ARBA00042831"/>
    </source>
</evidence>
<dbReference type="Gene3D" id="3.40.50.720">
    <property type="entry name" value="NAD(P)-binding Rossmann-like Domain"/>
    <property type="match status" value="1"/>
</dbReference>
<dbReference type="GO" id="GO:0009813">
    <property type="term" value="P:flavonoid biosynthetic process"/>
    <property type="evidence" value="ECO:0007669"/>
    <property type="project" value="UniProtKB-KW"/>
</dbReference>